<dbReference type="PANTHER" id="PTHR33110:SF39">
    <property type="entry name" value="OS04G0514700 PROTEIN"/>
    <property type="match status" value="1"/>
</dbReference>
<feature type="domain" description="KIB1-4 beta-propeller" evidence="2">
    <location>
        <begin position="62"/>
        <end position="330"/>
    </location>
</feature>
<protein>
    <recommendedName>
        <fullName evidence="5">DUF295 domain-containing protein</fullName>
    </recommendedName>
</protein>
<evidence type="ECO:0000259" key="2">
    <source>
        <dbReference type="Pfam" id="PF03478"/>
    </source>
</evidence>
<name>A0A0E0EKB9_9ORYZ</name>
<proteinExistence type="predicted"/>
<dbReference type="EnsemblPlants" id="OMERI08G09140.1">
    <property type="protein sequence ID" value="OMERI08G09140.1"/>
    <property type="gene ID" value="OMERI08G09140"/>
</dbReference>
<dbReference type="Gene3D" id="1.20.1280.50">
    <property type="match status" value="1"/>
</dbReference>
<evidence type="ECO:0000313" key="4">
    <source>
        <dbReference type="Proteomes" id="UP000008021"/>
    </source>
</evidence>
<evidence type="ECO:0000259" key="1">
    <source>
        <dbReference type="Pfam" id="PF00646"/>
    </source>
</evidence>
<dbReference type="Proteomes" id="UP000008021">
    <property type="component" value="Chromosome 8"/>
</dbReference>
<dbReference type="InterPro" id="IPR001810">
    <property type="entry name" value="F-box_dom"/>
</dbReference>
<feature type="domain" description="F-box" evidence="1">
    <location>
        <begin position="8"/>
        <end position="45"/>
    </location>
</feature>
<sequence length="422" mass="46022">MDEHLAYHLPDLALEIVLSHLQSLADRASFRGVCRQWAAVWRDQWPRTPPMPWLAAPGHCVALSDASVHRVVLPSGVDVDGIVCCGSLGNWIALAPKRRRWRPRHEVRPLLLNPFSGGAAGVQLPILTSAAFRGGGDDINVEKIVMSSAPDSDGCVVAAIVMGSYSSTRDIVIWRRGQESWSTPAAAAPSNVADAVFHGGDLYVVDKCSQLYVFPAHVFSGDGGGGQELHPMRLEMDLTRTGRFVARVLLECDGRLLMADRHRHGGDAGYHEYRVYALERDASCGDRRWSPVTRLDGHVLFLGAGCCRALPVTGRDRVKDGNVVFLDDSAEITAVVTVDDRKPLQRSALVRRSMDVPASNVLDTFRRRGSSGGVVGVDRPASPAASMAGRRNQCFGFGGLQDFIFLMKSFVSAQEDECTHRQ</sequence>
<organism evidence="3">
    <name type="scientific">Oryza meridionalis</name>
    <dbReference type="NCBI Taxonomy" id="40149"/>
    <lineage>
        <taxon>Eukaryota</taxon>
        <taxon>Viridiplantae</taxon>
        <taxon>Streptophyta</taxon>
        <taxon>Embryophyta</taxon>
        <taxon>Tracheophyta</taxon>
        <taxon>Spermatophyta</taxon>
        <taxon>Magnoliopsida</taxon>
        <taxon>Liliopsida</taxon>
        <taxon>Poales</taxon>
        <taxon>Poaceae</taxon>
        <taxon>BOP clade</taxon>
        <taxon>Oryzoideae</taxon>
        <taxon>Oryzeae</taxon>
        <taxon>Oryzinae</taxon>
        <taxon>Oryza</taxon>
    </lineage>
</organism>
<dbReference type="SUPFAM" id="SSF81383">
    <property type="entry name" value="F-box domain"/>
    <property type="match status" value="1"/>
</dbReference>
<dbReference type="HOGENOM" id="CLU_755206_0_0_1"/>
<dbReference type="Gramene" id="OMERI08G09140.1">
    <property type="protein sequence ID" value="OMERI08G09140.1"/>
    <property type="gene ID" value="OMERI08G09140"/>
</dbReference>
<accession>A0A0E0EKB9</accession>
<reference evidence="3" key="2">
    <citation type="submission" date="2018-05" db="EMBL/GenBank/DDBJ databases">
        <title>OmerRS3 (Oryza meridionalis Reference Sequence Version 3).</title>
        <authorList>
            <person name="Zhang J."/>
            <person name="Kudrna D."/>
            <person name="Lee S."/>
            <person name="Talag J."/>
            <person name="Welchert J."/>
            <person name="Wing R.A."/>
        </authorList>
    </citation>
    <scope>NUCLEOTIDE SEQUENCE [LARGE SCALE GENOMIC DNA]</scope>
    <source>
        <strain evidence="3">cv. OR44</strain>
    </source>
</reference>
<reference evidence="3" key="1">
    <citation type="submission" date="2015-04" db="UniProtKB">
        <authorList>
            <consortium name="EnsemblPlants"/>
        </authorList>
    </citation>
    <scope>IDENTIFICATION</scope>
</reference>
<evidence type="ECO:0008006" key="5">
    <source>
        <dbReference type="Google" id="ProtNLM"/>
    </source>
</evidence>
<dbReference type="PANTHER" id="PTHR33110">
    <property type="entry name" value="F-BOX/KELCH-REPEAT PROTEIN-RELATED"/>
    <property type="match status" value="1"/>
</dbReference>
<keyword evidence="4" id="KW-1185">Reference proteome</keyword>
<dbReference type="Pfam" id="PF03478">
    <property type="entry name" value="Beta-prop_KIB1-4"/>
    <property type="match status" value="1"/>
</dbReference>
<dbReference type="InterPro" id="IPR036047">
    <property type="entry name" value="F-box-like_dom_sf"/>
</dbReference>
<dbReference type="Pfam" id="PF00646">
    <property type="entry name" value="F-box"/>
    <property type="match status" value="1"/>
</dbReference>
<evidence type="ECO:0000313" key="3">
    <source>
        <dbReference type="EnsemblPlants" id="OMERI08G09140.1"/>
    </source>
</evidence>
<dbReference type="InterPro" id="IPR005174">
    <property type="entry name" value="KIB1-4_b-propeller"/>
</dbReference>
<dbReference type="AlphaFoldDB" id="A0A0E0EKB9"/>
<dbReference type="STRING" id="40149.A0A0E0EKB9"/>